<feature type="domain" description="C2H2-type" evidence="8">
    <location>
        <begin position="358"/>
        <end position="385"/>
    </location>
</feature>
<dbReference type="FunFam" id="3.30.160.60:FF:000710">
    <property type="entry name" value="Zinc finger protein 768"/>
    <property type="match status" value="1"/>
</dbReference>
<evidence type="ECO:0000256" key="1">
    <source>
        <dbReference type="ARBA" id="ARBA00004123"/>
    </source>
</evidence>
<comment type="subcellular location">
    <subcellularLocation>
        <location evidence="1">Nucleus</location>
    </subcellularLocation>
</comment>
<keyword evidence="5" id="KW-0862">Zinc</keyword>
<reference evidence="9" key="1">
    <citation type="journal article" date="2012" name="Nature">
        <title>The oyster genome reveals stress adaptation and complexity of shell formation.</title>
        <authorList>
            <person name="Zhang G."/>
            <person name="Fang X."/>
            <person name="Guo X."/>
            <person name="Li L."/>
            <person name="Luo R."/>
            <person name="Xu F."/>
            <person name="Yang P."/>
            <person name="Zhang L."/>
            <person name="Wang X."/>
            <person name="Qi H."/>
            <person name="Xiong Z."/>
            <person name="Que H."/>
            <person name="Xie Y."/>
            <person name="Holland P.W."/>
            <person name="Paps J."/>
            <person name="Zhu Y."/>
            <person name="Wu F."/>
            <person name="Chen Y."/>
            <person name="Wang J."/>
            <person name="Peng C."/>
            <person name="Meng J."/>
            <person name="Yang L."/>
            <person name="Liu J."/>
            <person name="Wen B."/>
            <person name="Zhang N."/>
            <person name="Huang Z."/>
            <person name="Zhu Q."/>
            <person name="Feng Y."/>
            <person name="Mount A."/>
            <person name="Hedgecock D."/>
            <person name="Xu Z."/>
            <person name="Liu Y."/>
            <person name="Domazet-Loso T."/>
            <person name="Du Y."/>
            <person name="Sun X."/>
            <person name="Zhang S."/>
            <person name="Liu B."/>
            <person name="Cheng P."/>
            <person name="Jiang X."/>
            <person name="Li J."/>
            <person name="Fan D."/>
            <person name="Wang W."/>
            <person name="Fu W."/>
            <person name="Wang T."/>
            <person name="Wang B."/>
            <person name="Zhang J."/>
            <person name="Peng Z."/>
            <person name="Li Y."/>
            <person name="Li N."/>
            <person name="Wang J."/>
            <person name="Chen M."/>
            <person name="He Y."/>
            <person name="Tan F."/>
            <person name="Song X."/>
            <person name="Zheng Q."/>
            <person name="Huang R."/>
            <person name="Yang H."/>
            <person name="Du X."/>
            <person name="Chen L."/>
            <person name="Yang M."/>
            <person name="Gaffney P.M."/>
            <person name="Wang S."/>
            <person name="Luo L."/>
            <person name="She Z."/>
            <person name="Ming Y."/>
            <person name="Huang W."/>
            <person name="Zhang S."/>
            <person name="Huang B."/>
            <person name="Zhang Y."/>
            <person name="Qu T."/>
            <person name="Ni P."/>
            <person name="Miao G."/>
            <person name="Wang J."/>
            <person name="Wang Q."/>
            <person name="Steinberg C.E."/>
            <person name="Wang H."/>
            <person name="Li N."/>
            <person name="Qian L."/>
            <person name="Zhang G."/>
            <person name="Li Y."/>
            <person name="Yang H."/>
            <person name="Liu X."/>
            <person name="Wang J."/>
            <person name="Yin Y."/>
            <person name="Wang J."/>
        </authorList>
    </citation>
    <scope>NUCLEOTIDE SEQUENCE [LARGE SCALE GENOMIC DNA]</scope>
    <source>
        <strain evidence="9">05x7-T-G4-1.051#20</strain>
    </source>
</reference>
<dbReference type="FunFam" id="3.30.160.60:FF:000446">
    <property type="entry name" value="Zinc finger protein"/>
    <property type="match status" value="1"/>
</dbReference>
<evidence type="ECO:0000256" key="7">
    <source>
        <dbReference type="ARBA" id="ARBA00068876"/>
    </source>
</evidence>
<feature type="domain" description="C2H2-type" evidence="8">
    <location>
        <begin position="527"/>
        <end position="554"/>
    </location>
</feature>
<name>K1QU92_MAGGI</name>
<evidence type="ECO:0000256" key="3">
    <source>
        <dbReference type="ARBA" id="ARBA00022737"/>
    </source>
</evidence>
<dbReference type="InParanoid" id="K1QU92"/>
<evidence type="ECO:0000256" key="4">
    <source>
        <dbReference type="ARBA" id="ARBA00022771"/>
    </source>
</evidence>
<evidence type="ECO:0000259" key="8">
    <source>
        <dbReference type="PROSITE" id="PS50157"/>
    </source>
</evidence>
<dbReference type="InterPro" id="IPR036236">
    <property type="entry name" value="Znf_C2H2_sf"/>
</dbReference>
<keyword evidence="2" id="KW-0479">Metal-binding</keyword>
<keyword evidence="6" id="KW-0539">Nucleus</keyword>
<dbReference type="GO" id="GO:0008270">
    <property type="term" value="F:zinc ion binding"/>
    <property type="evidence" value="ECO:0007669"/>
    <property type="project" value="UniProtKB-KW"/>
</dbReference>
<dbReference type="FunFam" id="3.30.160.60:FF:000145">
    <property type="entry name" value="Zinc finger protein 574"/>
    <property type="match status" value="1"/>
</dbReference>
<dbReference type="Gene3D" id="3.30.160.60">
    <property type="entry name" value="Classic Zinc Finger"/>
    <property type="match status" value="6"/>
</dbReference>
<evidence type="ECO:0000313" key="9">
    <source>
        <dbReference type="EMBL" id="EKC34839.1"/>
    </source>
</evidence>
<dbReference type="GO" id="GO:0000977">
    <property type="term" value="F:RNA polymerase II transcription regulatory region sequence-specific DNA binding"/>
    <property type="evidence" value="ECO:0007669"/>
    <property type="project" value="TreeGrafter"/>
</dbReference>
<evidence type="ECO:0000256" key="5">
    <source>
        <dbReference type="ARBA" id="ARBA00022833"/>
    </source>
</evidence>
<evidence type="ECO:0000256" key="2">
    <source>
        <dbReference type="ARBA" id="ARBA00022723"/>
    </source>
</evidence>
<dbReference type="FunFam" id="3.30.160.60:FF:000100">
    <property type="entry name" value="Zinc finger 45-like"/>
    <property type="match status" value="1"/>
</dbReference>
<feature type="domain" description="C2H2-type" evidence="8">
    <location>
        <begin position="446"/>
        <end position="473"/>
    </location>
</feature>
<accession>K1QU92</accession>
<feature type="domain" description="C2H2-type" evidence="8">
    <location>
        <begin position="616"/>
        <end position="643"/>
    </location>
</feature>
<dbReference type="Pfam" id="PF00096">
    <property type="entry name" value="zf-C2H2"/>
    <property type="match status" value="5"/>
</dbReference>
<proteinExistence type="predicted"/>
<dbReference type="InterPro" id="IPR013087">
    <property type="entry name" value="Znf_C2H2_type"/>
</dbReference>
<organism evidence="9">
    <name type="scientific">Magallana gigas</name>
    <name type="common">Pacific oyster</name>
    <name type="synonym">Crassostrea gigas</name>
    <dbReference type="NCBI Taxonomy" id="29159"/>
    <lineage>
        <taxon>Eukaryota</taxon>
        <taxon>Metazoa</taxon>
        <taxon>Spiralia</taxon>
        <taxon>Lophotrochozoa</taxon>
        <taxon>Mollusca</taxon>
        <taxon>Bivalvia</taxon>
        <taxon>Autobranchia</taxon>
        <taxon>Pteriomorphia</taxon>
        <taxon>Ostreida</taxon>
        <taxon>Ostreoidea</taxon>
        <taxon>Ostreidae</taxon>
        <taxon>Magallana</taxon>
    </lineage>
</organism>
<dbReference type="PROSITE" id="PS50157">
    <property type="entry name" value="ZINC_FINGER_C2H2_2"/>
    <property type="match status" value="8"/>
</dbReference>
<dbReference type="PANTHER" id="PTHR24381">
    <property type="entry name" value="ZINC FINGER PROTEIN"/>
    <property type="match status" value="1"/>
</dbReference>
<dbReference type="HOGENOM" id="CLU_485069_0_0_1"/>
<keyword evidence="3" id="KW-0677">Repeat</keyword>
<feature type="domain" description="C2H2-type" evidence="8">
    <location>
        <begin position="499"/>
        <end position="526"/>
    </location>
</feature>
<dbReference type="SMART" id="SM00355">
    <property type="entry name" value="ZnF_C2H2"/>
    <property type="match status" value="8"/>
</dbReference>
<evidence type="ECO:0000256" key="6">
    <source>
        <dbReference type="ARBA" id="ARBA00023242"/>
    </source>
</evidence>
<dbReference type="PANTHER" id="PTHR24381:SF393">
    <property type="entry name" value="CHROMATIN-LINKED ADAPTOR FOR MSL PROTEINS, ISOFORM B"/>
    <property type="match status" value="1"/>
</dbReference>
<sequence length="667" mass="75021">MENCWTYQGVLSVLLDHMARQPSVVVDFEAGLWKAIRETINAEMARQRSLKLPYTGKLCYKLPSGKTVVIKLVDNLRSAQEEHSISSSSTQQGNGDESSSCDEICCSSVKTVTSQENSKSNTETTAVKSEDGFTVIRWEGLKKTKFNGNTCANKDKGISNSTVEKLADENVIWKQEISNSNTIDPKQNHPVNYQCIPMDRSNDGQENAESEVPNLASRRRPVVLKRNLSHSHETAGSAEHRFESRKQPVVVLERIKVESDLTVSSIPEELGKNMQEGCSENTGNINLSEDVAGTLLDVNTEECSIECSKQGLCLRGVKGLCLRGVKKPYTRSGVQQKTKQSEDEMLESKIDSEDLFPFACGKCNYTSKLKHQLKRHMKLQMSDRPFVCEICKRAFKLVRYLSNHMLTHSKERPYSCEQCGRCFTQSSTLQRHIKRIHQGLMERIQYKCYTCGKSFSMATSLRRHSKMHENLERKVRIIKNIKKKKLTFNSTVDDHQREFECGECGRKFLRKEDVVKHMLTHTGESVYTCEVCGKGYGNKQALQKHINIHTGDDIEVDVSGSSSSSFFIASSLHSGIHENLTVNDHQRKFECGVCGCKFLKKNDVMRHMMTHTAGSINNNVCGKGYNSKKALQKHINIHTGDDIEVDEDDTGSSSSSDSSGEVDMEDC</sequence>
<keyword evidence="4" id="KW-0863">Zinc-finger</keyword>
<dbReference type="GO" id="GO:0000981">
    <property type="term" value="F:DNA-binding transcription factor activity, RNA polymerase II-specific"/>
    <property type="evidence" value="ECO:0007669"/>
    <property type="project" value="TreeGrafter"/>
</dbReference>
<dbReference type="SUPFAM" id="SSF57667">
    <property type="entry name" value="beta-beta-alpha zinc fingers"/>
    <property type="match status" value="5"/>
</dbReference>
<feature type="domain" description="C2H2-type" evidence="8">
    <location>
        <begin position="386"/>
        <end position="413"/>
    </location>
</feature>
<dbReference type="AlphaFoldDB" id="K1QU92"/>
<gene>
    <name evidence="9" type="ORF">CGI_10010703</name>
</gene>
<protein>
    <recommendedName>
        <fullName evidence="7">Zinc finger protein 865</fullName>
    </recommendedName>
</protein>
<dbReference type="GO" id="GO:0005634">
    <property type="term" value="C:nucleus"/>
    <property type="evidence" value="ECO:0007669"/>
    <property type="project" value="UniProtKB-SubCell"/>
</dbReference>
<feature type="domain" description="C2H2-type" evidence="8">
    <location>
        <begin position="414"/>
        <end position="442"/>
    </location>
</feature>
<dbReference type="PROSITE" id="PS00028">
    <property type="entry name" value="ZINC_FINGER_C2H2_1"/>
    <property type="match status" value="6"/>
</dbReference>
<dbReference type="EMBL" id="JH816939">
    <property type="protein sequence ID" value="EKC34839.1"/>
    <property type="molecule type" value="Genomic_DNA"/>
</dbReference>
<feature type="domain" description="C2H2-type" evidence="8">
    <location>
        <begin position="589"/>
        <end position="616"/>
    </location>
</feature>